<dbReference type="SUPFAM" id="SSF56112">
    <property type="entry name" value="Protein kinase-like (PK-like)"/>
    <property type="match status" value="1"/>
</dbReference>
<organism evidence="5 6">
    <name type="scientific">Chrysophaeum taylorii</name>
    <dbReference type="NCBI Taxonomy" id="2483200"/>
    <lineage>
        <taxon>Eukaryota</taxon>
        <taxon>Sar</taxon>
        <taxon>Stramenopiles</taxon>
        <taxon>Ochrophyta</taxon>
        <taxon>Pelagophyceae</taxon>
        <taxon>Pelagomonadales</taxon>
        <taxon>Pelagomonadaceae</taxon>
        <taxon>Chrysophaeum</taxon>
    </lineage>
</organism>
<dbReference type="Gene3D" id="3.90.1200.10">
    <property type="match status" value="1"/>
</dbReference>
<gene>
    <name evidence="5" type="ORF">CTAYLR_009565</name>
</gene>
<evidence type="ECO:0000256" key="3">
    <source>
        <dbReference type="SAM" id="SignalP"/>
    </source>
</evidence>
<proteinExistence type="inferred from homology"/>
<comment type="caution">
    <text evidence="5">The sequence shown here is derived from an EMBL/GenBank/DDBJ whole genome shotgun (WGS) entry which is preliminary data.</text>
</comment>
<evidence type="ECO:0000259" key="4">
    <source>
        <dbReference type="Pfam" id="PF03109"/>
    </source>
</evidence>
<accession>A0AAD7UHI8</accession>
<evidence type="ECO:0000313" key="5">
    <source>
        <dbReference type="EMBL" id="KAJ8606767.1"/>
    </source>
</evidence>
<keyword evidence="3" id="KW-0732">Signal</keyword>
<keyword evidence="6" id="KW-1185">Reference proteome</keyword>
<dbReference type="AlphaFoldDB" id="A0AAD7UHI8"/>
<dbReference type="Pfam" id="PF03109">
    <property type="entry name" value="ABC1"/>
    <property type="match status" value="2"/>
</dbReference>
<feature type="domain" description="ABC1 atypical kinase-like" evidence="4">
    <location>
        <begin position="290"/>
        <end position="476"/>
    </location>
</feature>
<dbReference type="InterPro" id="IPR004147">
    <property type="entry name" value="ABC1_dom"/>
</dbReference>
<evidence type="ECO:0000256" key="1">
    <source>
        <dbReference type="ARBA" id="ARBA00009670"/>
    </source>
</evidence>
<evidence type="ECO:0000256" key="2">
    <source>
        <dbReference type="SAM" id="MobiDB-lite"/>
    </source>
</evidence>
<dbReference type="Proteomes" id="UP001230188">
    <property type="component" value="Unassembled WGS sequence"/>
</dbReference>
<dbReference type="PANTHER" id="PTHR10566:SF118">
    <property type="entry name" value="PROTEIN KINASE DOMAIN-CONTAINING PROTEIN"/>
    <property type="match status" value="1"/>
</dbReference>
<comment type="similarity">
    <text evidence="1">Belongs to the protein kinase superfamily. ADCK protein kinase family.</text>
</comment>
<dbReference type="CDD" id="cd05121">
    <property type="entry name" value="ABC1_ADCK3-like"/>
    <property type="match status" value="1"/>
</dbReference>
<dbReference type="PANTHER" id="PTHR10566">
    <property type="entry name" value="CHAPERONE-ACTIVITY OF BC1 COMPLEX CABC1 -RELATED"/>
    <property type="match status" value="1"/>
</dbReference>
<dbReference type="InterPro" id="IPR011009">
    <property type="entry name" value="Kinase-like_dom_sf"/>
</dbReference>
<feature type="chain" id="PRO_5042274390" description="ABC1 atypical kinase-like domain-containing protein" evidence="3">
    <location>
        <begin position="18"/>
        <end position="799"/>
    </location>
</feature>
<name>A0AAD7UHI8_9STRA</name>
<feature type="region of interest" description="Disordered" evidence="2">
    <location>
        <begin position="778"/>
        <end position="799"/>
    </location>
</feature>
<feature type="signal peptide" evidence="3">
    <location>
        <begin position="1"/>
        <end position="17"/>
    </location>
</feature>
<evidence type="ECO:0000313" key="6">
    <source>
        <dbReference type="Proteomes" id="UP001230188"/>
    </source>
</evidence>
<feature type="domain" description="ABC1 atypical kinase-like" evidence="4">
    <location>
        <begin position="217"/>
        <end position="267"/>
    </location>
</feature>
<reference evidence="5" key="1">
    <citation type="submission" date="2023-01" db="EMBL/GenBank/DDBJ databases">
        <title>Metagenome sequencing of chrysophaentin producing Chrysophaeum taylorii.</title>
        <authorList>
            <person name="Davison J."/>
            <person name="Bewley C."/>
        </authorList>
    </citation>
    <scope>NUCLEOTIDE SEQUENCE</scope>
    <source>
        <strain evidence="5">NIES-1699</strain>
    </source>
</reference>
<protein>
    <recommendedName>
        <fullName evidence="4">ABC1 atypical kinase-like domain-containing protein</fullName>
    </recommendedName>
</protein>
<sequence length="799" mass="86301">MTIPLLLLASIAQAFVAGPSKTTTKPHTTKMVTAAADDLSAILAPFREETLWDRVRLGVPASVSHAQQVASEQVPDLVKVSFEGNLMPLGLAVATAGAMVAAGLWLVGDLEARNEDAVESPYPEDRYDRFAAARFFDRRPLQSLRRAAQIAVPLSKFGLKVLTDGAERNEKARRAEQAEVLVETLAGLGPTFIKVGQALSIRSDLLSPEYCDALATLQDKCPPFDTWVAKSLIVGELGLRKLEDVFVDFPAEPIASASLGQVYKTAVRAEVFRPFPPPNDDDDGIAFPFAVAVKVQRPDVVETIALDLHLLRVTTPVVKALFRLNTDLPGIVDAWGERFVDELDYGKEADNAARFSQSIAATPLAGVVFAPAAIAPCSSRRVLTTEWVQGKRLDADDNHDRKISALCSVAMNAYLTMMLETGLLHADPHPGNLLVEDDTNRLAILDWGLVTSLDAGLRVAYIEHIAHLVAKDYASVPADLVALGFVPAGYEDAIESSDAVEVLSNVYTQFAAGGGANKIDVPAVLDSLRGLADRQGNLFQLPPYFAYIARAFSVLEGIGLRNDPDFAIVGECLPYISQRLVSDPSPRVAKALETFIYGSRDEARVDAKRVEYLLDGLGSFAQSATPDDDPGGAVQTARRVADLLLRDGPSPTQIIVERELAKLAGATARSAASQIRDLPVSLAIANFLDPFRLLEPLARGPLVQPDRDDHLALAAFARIRRKASPQLADAVDDLSNLSPEAQGRALREIFHILWEYRAGALDSARRFSQQLAAQTADRLLKRPDDAAAAAADPTNTNPR</sequence>
<dbReference type="EMBL" id="JAQMWT010000249">
    <property type="protein sequence ID" value="KAJ8606767.1"/>
    <property type="molecule type" value="Genomic_DNA"/>
</dbReference>
<dbReference type="InterPro" id="IPR050154">
    <property type="entry name" value="UbiB_kinase"/>
</dbReference>